<accession>A0A9D1GM93</accession>
<dbReference type="Gene3D" id="3.30.70.1350">
    <property type="entry name" value="Cation efflux protein, cytoplasmic domain"/>
    <property type="match status" value="1"/>
</dbReference>
<feature type="transmembrane region" description="Helical" evidence="6">
    <location>
        <begin position="117"/>
        <end position="135"/>
    </location>
</feature>
<feature type="transmembrane region" description="Helical" evidence="6">
    <location>
        <begin position="158"/>
        <end position="178"/>
    </location>
</feature>
<evidence type="ECO:0000256" key="1">
    <source>
        <dbReference type="ARBA" id="ARBA00004141"/>
    </source>
</evidence>
<sequence>MDSKDIRSRERKILHASAVGIAANIALCAAKAVIGILSNSIAIVLDAVNNLSDALSSVLTFAGISLAGKPANRNHPFGFGRFEYLTTMTIALIILATGIFSLVQSFRKTFNPEPSDYSWAGLAVLVLAIAAKLLMSRYFRKSGDAAASDTLKVTASDAMFDAAITSATLIAALVTVFSGEMVPWLDGALGICISAVIIRAGFKMVMSPLDRLLGERVDHGLIEKLKKEIASNSEVLGVYDVIIHDYGPGRKLGSVYIGVEDTMTAHEIQDLTRRIQSRILGRYGILFTIGIHAMNWKDPATKIMYDRIMDLIRRTPGVLEVHGLYIDPVDKTISFDTVVDFNVKDLDAFRRKLIAEVRECYPDYRSDVVIDYDYSTS</sequence>
<dbReference type="Pfam" id="PF01545">
    <property type="entry name" value="Cation_efflux"/>
    <property type="match status" value="1"/>
</dbReference>
<evidence type="ECO:0000313" key="9">
    <source>
        <dbReference type="EMBL" id="HIT46741.1"/>
    </source>
</evidence>
<dbReference type="PANTHER" id="PTHR43840:SF50">
    <property type="entry name" value="MANGANESE EFFLUX SYSTEM PROTEIN MNES"/>
    <property type="match status" value="1"/>
</dbReference>
<dbReference type="PANTHER" id="PTHR43840">
    <property type="entry name" value="MITOCHONDRIAL METAL TRANSPORTER 1-RELATED"/>
    <property type="match status" value="1"/>
</dbReference>
<reference evidence="9" key="2">
    <citation type="journal article" date="2021" name="PeerJ">
        <title>Extensive microbial diversity within the chicken gut microbiome revealed by metagenomics and culture.</title>
        <authorList>
            <person name="Gilroy R."/>
            <person name="Ravi A."/>
            <person name="Getino M."/>
            <person name="Pursley I."/>
            <person name="Horton D.L."/>
            <person name="Alikhan N.F."/>
            <person name="Baker D."/>
            <person name="Gharbi K."/>
            <person name="Hall N."/>
            <person name="Watson M."/>
            <person name="Adriaenssens E.M."/>
            <person name="Foster-Nyarko E."/>
            <person name="Jarju S."/>
            <person name="Secka A."/>
            <person name="Antonio M."/>
            <person name="Oren A."/>
            <person name="Chaudhuri R.R."/>
            <person name="La Ragione R."/>
            <person name="Hildebrand F."/>
            <person name="Pallen M.J."/>
        </authorList>
    </citation>
    <scope>NUCLEOTIDE SEQUENCE</scope>
    <source>
        <strain evidence="9">ChiHecec2B26-709</strain>
    </source>
</reference>
<evidence type="ECO:0000256" key="2">
    <source>
        <dbReference type="ARBA" id="ARBA00022448"/>
    </source>
</evidence>
<name>A0A9D1GM93_9BACT</name>
<dbReference type="Pfam" id="PF16916">
    <property type="entry name" value="ZT_dimer"/>
    <property type="match status" value="1"/>
</dbReference>
<feature type="transmembrane region" description="Helical" evidence="6">
    <location>
        <begin position="84"/>
        <end position="105"/>
    </location>
</feature>
<dbReference type="InterPro" id="IPR027470">
    <property type="entry name" value="Cation_efflux_CTD"/>
</dbReference>
<feature type="transmembrane region" description="Helical" evidence="6">
    <location>
        <begin position="12"/>
        <end position="34"/>
    </location>
</feature>
<dbReference type="NCBIfam" id="TIGR01297">
    <property type="entry name" value="CDF"/>
    <property type="match status" value="1"/>
</dbReference>
<dbReference type="InterPro" id="IPR002524">
    <property type="entry name" value="Cation_efflux"/>
</dbReference>
<dbReference type="Gene3D" id="1.20.1510.10">
    <property type="entry name" value="Cation efflux protein transmembrane domain"/>
    <property type="match status" value="1"/>
</dbReference>
<evidence type="ECO:0000259" key="8">
    <source>
        <dbReference type="Pfam" id="PF16916"/>
    </source>
</evidence>
<dbReference type="InterPro" id="IPR058533">
    <property type="entry name" value="Cation_efflux_TM"/>
</dbReference>
<dbReference type="InterPro" id="IPR050291">
    <property type="entry name" value="CDF_Transporter"/>
</dbReference>
<keyword evidence="2" id="KW-0813">Transport</keyword>
<dbReference type="Proteomes" id="UP000886881">
    <property type="component" value="Unassembled WGS sequence"/>
</dbReference>
<reference evidence="9" key="1">
    <citation type="submission" date="2020-10" db="EMBL/GenBank/DDBJ databases">
        <authorList>
            <person name="Gilroy R."/>
        </authorList>
    </citation>
    <scope>NUCLEOTIDE SEQUENCE</scope>
    <source>
        <strain evidence="9">ChiHecec2B26-709</strain>
    </source>
</reference>
<evidence type="ECO:0000256" key="4">
    <source>
        <dbReference type="ARBA" id="ARBA00022989"/>
    </source>
</evidence>
<gene>
    <name evidence="9" type="ORF">IAC35_02655</name>
</gene>
<dbReference type="InterPro" id="IPR036837">
    <property type="entry name" value="Cation_efflux_CTD_sf"/>
</dbReference>
<feature type="transmembrane region" description="Helical" evidence="6">
    <location>
        <begin position="184"/>
        <end position="202"/>
    </location>
</feature>
<dbReference type="SUPFAM" id="SSF160240">
    <property type="entry name" value="Cation efflux protein cytoplasmic domain-like"/>
    <property type="match status" value="1"/>
</dbReference>
<evidence type="ECO:0000256" key="6">
    <source>
        <dbReference type="SAM" id="Phobius"/>
    </source>
</evidence>
<evidence type="ECO:0000256" key="5">
    <source>
        <dbReference type="ARBA" id="ARBA00023136"/>
    </source>
</evidence>
<proteinExistence type="predicted"/>
<dbReference type="GO" id="GO:0008324">
    <property type="term" value="F:monoatomic cation transmembrane transporter activity"/>
    <property type="evidence" value="ECO:0007669"/>
    <property type="project" value="InterPro"/>
</dbReference>
<evidence type="ECO:0000313" key="10">
    <source>
        <dbReference type="Proteomes" id="UP000886881"/>
    </source>
</evidence>
<comment type="caution">
    <text evidence="9">The sequence shown here is derived from an EMBL/GenBank/DDBJ whole genome shotgun (WGS) entry which is preliminary data.</text>
</comment>
<keyword evidence="4 6" id="KW-1133">Transmembrane helix</keyword>
<feature type="domain" description="Cation efflux protein transmembrane" evidence="7">
    <location>
        <begin position="19"/>
        <end position="213"/>
    </location>
</feature>
<protein>
    <submittedName>
        <fullName evidence="9">Cation transporter</fullName>
    </submittedName>
</protein>
<dbReference type="AlphaFoldDB" id="A0A9D1GM93"/>
<dbReference type="SUPFAM" id="SSF161111">
    <property type="entry name" value="Cation efflux protein transmembrane domain-like"/>
    <property type="match status" value="1"/>
</dbReference>
<keyword evidence="5 6" id="KW-0472">Membrane</keyword>
<organism evidence="9 10">
    <name type="scientific">Candidatus Cryptobacteroides merdipullorum</name>
    <dbReference type="NCBI Taxonomy" id="2840771"/>
    <lineage>
        <taxon>Bacteria</taxon>
        <taxon>Pseudomonadati</taxon>
        <taxon>Bacteroidota</taxon>
        <taxon>Bacteroidia</taxon>
        <taxon>Bacteroidales</taxon>
        <taxon>Candidatus Cryptobacteroides</taxon>
    </lineage>
</organism>
<evidence type="ECO:0000256" key="3">
    <source>
        <dbReference type="ARBA" id="ARBA00022692"/>
    </source>
</evidence>
<comment type="subcellular location">
    <subcellularLocation>
        <location evidence="1">Membrane</location>
        <topology evidence="1">Multi-pass membrane protein</topology>
    </subcellularLocation>
</comment>
<keyword evidence="3 6" id="KW-0812">Transmembrane</keyword>
<dbReference type="EMBL" id="DVLC01000051">
    <property type="protein sequence ID" value="HIT46741.1"/>
    <property type="molecule type" value="Genomic_DNA"/>
</dbReference>
<dbReference type="InterPro" id="IPR027469">
    <property type="entry name" value="Cation_efflux_TMD_sf"/>
</dbReference>
<evidence type="ECO:0000259" key="7">
    <source>
        <dbReference type="Pfam" id="PF01545"/>
    </source>
</evidence>
<dbReference type="GO" id="GO:0016020">
    <property type="term" value="C:membrane"/>
    <property type="evidence" value="ECO:0007669"/>
    <property type="project" value="UniProtKB-SubCell"/>
</dbReference>
<feature type="domain" description="Cation efflux protein cytoplasmic" evidence="8">
    <location>
        <begin position="221"/>
        <end position="292"/>
    </location>
</feature>